<feature type="region of interest" description="Disordered" evidence="1">
    <location>
        <begin position="350"/>
        <end position="483"/>
    </location>
</feature>
<dbReference type="EMBL" id="BQNB010011916">
    <property type="protein sequence ID" value="GJS96829.1"/>
    <property type="molecule type" value="Genomic_DNA"/>
</dbReference>
<feature type="compositionally biased region" description="Polar residues" evidence="1">
    <location>
        <begin position="379"/>
        <end position="391"/>
    </location>
</feature>
<evidence type="ECO:0000256" key="1">
    <source>
        <dbReference type="SAM" id="MobiDB-lite"/>
    </source>
</evidence>
<organism evidence="2 3">
    <name type="scientific">Tanacetum coccineum</name>
    <dbReference type="NCBI Taxonomy" id="301880"/>
    <lineage>
        <taxon>Eukaryota</taxon>
        <taxon>Viridiplantae</taxon>
        <taxon>Streptophyta</taxon>
        <taxon>Embryophyta</taxon>
        <taxon>Tracheophyta</taxon>
        <taxon>Spermatophyta</taxon>
        <taxon>Magnoliopsida</taxon>
        <taxon>eudicotyledons</taxon>
        <taxon>Gunneridae</taxon>
        <taxon>Pentapetalae</taxon>
        <taxon>asterids</taxon>
        <taxon>campanulids</taxon>
        <taxon>Asterales</taxon>
        <taxon>Asteraceae</taxon>
        <taxon>Asteroideae</taxon>
        <taxon>Anthemideae</taxon>
        <taxon>Anthemidinae</taxon>
        <taxon>Tanacetum</taxon>
    </lineage>
</organism>
<feature type="compositionally biased region" description="Basic and acidic residues" evidence="1">
    <location>
        <begin position="214"/>
        <end position="231"/>
    </location>
</feature>
<reference evidence="2" key="2">
    <citation type="submission" date="2022-01" db="EMBL/GenBank/DDBJ databases">
        <authorList>
            <person name="Yamashiro T."/>
            <person name="Shiraishi A."/>
            <person name="Satake H."/>
            <person name="Nakayama K."/>
        </authorList>
    </citation>
    <scope>NUCLEOTIDE SEQUENCE</scope>
</reference>
<evidence type="ECO:0000313" key="2">
    <source>
        <dbReference type="EMBL" id="GJS96829.1"/>
    </source>
</evidence>
<dbReference type="Proteomes" id="UP001151760">
    <property type="component" value="Unassembled WGS sequence"/>
</dbReference>
<proteinExistence type="predicted"/>
<feature type="compositionally biased region" description="Basic residues" evidence="1">
    <location>
        <begin position="259"/>
        <end position="271"/>
    </location>
</feature>
<gene>
    <name evidence="2" type="ORF">Tco_0803797</name>
</gene>
<reference evidence="2" key="1">
    <citation type="journal article" date="2022" name="Int. J. Mol. Sci.">
        <title>Draft Genome of Tanacetum Coccineum: Genomic Comparison of Closely Related Tanacetum-Family Plants.</title>
        <authorList>
            <person name="Yamashiro T."/>
            <person name="Shiraishi A."/>
            <person name="Nakayama K."/>
            <person name="Satake H."/>
        </authorList>
    </citation>
    <scope>NUCLEOTIDE SEQUENCE</scope>
</reference>
<evidence type="ECO:0000313" key="3">
    <source>
        <dbReference type="Proteomes" id="UP001151760"/>
    </source>
</evidence>
<accession>A0ABQ5A2K4</accession>
<comment type="caution">
    <text evidence="2">The sequence shown here is derived from an EMBL/GenBank/DDBJ whole genome shotgun (WGS) entry which is preliminary data.</text>
</comment>
<sequence length="647" mass="71491">MAKENVPAPAPTRSDEQILPFNAWLPVGKGNLLLDLQRLQKNPIFRISVDILQNTNFFRAFTASANALEITPVDSAHLFVLPPVGEQVMDFVNELGYPEEIHFEEFVQAIQIFFAHRANLDIPPKKPTSHVIPYCRFTKLIIYYLGSEHNIRRRPRSPVHVTGDDFLLGNLKYVPKGKKDEVFGKFIPKELITKAIQNSSNYQQYLEMVARKPTAKEGGQKKMDSKADKPTPVKKPAPAKQTKHVKEKSTKLAPSTKASKVKVLKVRKGKRSDRLVDEEDEEPQPAPEPQIEDDEYNLQRGIQMSLESFQAPVSGVAIHEPTSGITRSLLVVEGKGKGTTTNKEAAQSLLELQQPKKKSTTDQYIFQRRTPVTEEAYTGPSTQPQDDTSANVVHDTPSPIDAKTGADTENSNNEGDTEILNVDEERGENVSNTVALEERKVELDEGQGGSDPGNTLESRPPPDEDQAGPNPRQSHVALAGPNPEPMHEDFVATVYPQLHESLKHTTEEHIHIENPLSSSETLLSIKNLDDAFTFGDQFLNDKPTEEETGKAKVETKVESMVTISIHQASSSAPPLSTPIINLTHPKLVSHPAEEPAFTAITAITATTTTILLPPPPLQQQSTTDPKLANHVSALEEMCANLAKKNKL</sequence>
<name>A0ABQ5A2K4_9ASTR</name>
<keyword evidence="3" id="KW-1185">Reference proteome</keyword>
<protein>
    <submittedName>
        <fullName evidence="2">Uncharacterized protein</fullName>
    </submittedName>
</protein>
<feature type="region of interest" description="Disordered" evidence="1">
    <location>
        <begin position="213"/>
        <end position="294"/>
    </location>
</feature>